<dbReference type="GO" id="GO:0020037">
    <property type="term" value="F:heme binding"/>
    <property type="evidence" value="ECO:0007669"/>
    <property type="project" value="InterPro"/>
</dbReference>
<evidence type="ECO:0000256" key="4">
    <source>
        <dbReference type="ARBA" id="ARBA00022723"/>
    </source>
</evidence>
<evidence type="ECO:0000313" key="9">
    <source>
        <dbReference type="WBParaSite" id="ACRNAN_Path_831.g3172.t1"/>
    </source>
</evidence>
<keyword evidence="6" id="KW-0408">Iron</keyword>
<dbReference type="Gene3D" id="1.10.630.10">
    <property type="entry name" value="Cytochrome P450"/>
    <property type="match status" value="1"/>
</dbReference>
<keyword evidence="7" id="KW-0503">Monooxygenase</keyword>
<evidence type="ECO:0000256" key="2">
    <source>
        <dbReference type="ARBA" id="ARBA00010617"/>
    </source>
</evidence>
<dbReference type="PRINTS" id="PR00464">
    <property type="entry name" value="EP450II"/>
</dbReference>
<reference evidence="9" key="1">
    <citation type="submission" date="2022-11" db="UniProtKB">
        <authorList>
            <consortium name="WormBaseParasite"/>
        </authorList>
    </citation>
    <scope>IDENTIFICATION</scope>
</reference>
<keyword evidence="5" id="KW-0560">Oxidoreductase</keyword>
<dbReference type="SUPFAM" id="SSF48264">
    <property type="entry name" value="Cytochrome P450"/>
    <property type="match status" value="1"/>
</dbReference>
<keyword evidence="4" id="KW-0479">Metal-binding</keyword>
<evidence type="ECO:0000256" key="6">
    <source>
        <dbReference type="ARBA" id="ARBA00023004"/>
    </source>
</evidence>
<evidence type="ECO:0000256" key="5">
    <source>
        <dbReference type="ARBA" id="ARBA00023002"/>
    </source>
</evidence>
<sequence>MNILPVDPENKHNLGQNMITLKEGEEWRRVRNLLTPAFTTGKLRMLIPEFNHCSKDLAKIIEKYAEDQKDIPLKDLMNKFTMSVIARTAFAADVNAFDDEEAPILQNSKELFDIFRSKGSVSLFFLRKEIKILKNVDGD</sequence>
<evidence type="ECO:0000256" key="1">
    <source>
        <dbReference type="ARBA" id="ARBA00001971"/>
    </source>
</evidence>
<comment type="cofactor">
    <cofactor evidence="1">
        <name>heme</name>
        <dbReference type="ChEBI" id="CHEBI:30413"/>
    </cofactor>
</comment>
<dbReference type="PANTHER" id="PTHR24302:SF15">
    <property type="entry name" value="FATTY-ACID PEROXYGENASE"/>
    <property type="match status" value="1"/>
</dbReference>
<evidence type="ECO:0000256" key="3">
    <source>
        <dbReference type="ARBA" id="ARBA00022617"/>
    </source>
</evidence>
<keyword evidence="8" id="KW-1185">Reference proteome</keyword>
<evidence type="ECO:0000256" key="7">
    <source>
        <dbReference type="ARBA" id="ARBA00023033"/>
    </source>
</evidence>
<dbReference type="InterPro" id="IPR001128">
    <property type="entry name" value="Cyt_P450"/>
</dbReference>
<accession>A0A914CC27</accession>
<dbReference type="Pfam" id="PF00067">
    <property type="entry name" value="p450"/>
    <property type="match status" value="1"/>
</dbReference>
<dbReference type="Proteomes" id="UP000887540">
    <property type="component" value="Unplaced"/>
</dbReference>
<evidence type="ECO:0000313" key="8">
    <source>
        <dbReference type="Proteomes" id="UP000887540"/>
    </source>
</evidence>
<name>A0A914CC27_9BILA</name>
<comment type="similarity">
    <text evidence="2">Belongs to the cytochrome P450 family.</text>
</comment>
<dbReference type="InterPro" id="IPR050705">
    <property type="entry name" value="Cytochrome_P450_3A"/>
</dbReference>
<dbReference type="PANTHER" id="PTHR24302">
    <property type="entry name" value="CYTOCHROME P450 FAMILY 3"/>
    <property type="match status" value="1"/>
</dbReference>
<dbReference type="InterPro" id="IPR036396">
    <property type="entry name" value="Cyt_P450_sf"/>
</dbReference>
<keyword evidence="3" id="KW-0349">Heme</keyword>
<dbReference type="GO" id="GO:0005506">
    <property type="term" value="F:iron ion binding"/>
    <property type="evidence" value="ECO:0007669"/>
    <property type="project" value="InterPro"/>
</dbReference>
<dbReference type="GO" id="GO:0016705">
    <property type="term" value="F:oxidoreductase activity, acting on paired donors, with incorporation or reduction of molecular oxygen"/>
    <property type="evidence" value="ECO:0007669"/>
    <property type="project" value="InterPro"/>
</dbReference>
<dbReference type="AlphaFoldDB" id="A0A914CC27"/>
<dbReference type="WBParaSite" id="ACRNAN_Path_831.g3172.t1">
    <property type="protein sequence ID" value="ACRNAN_Path_831.g3172.t1"/>
    <property type="gene ID" value="ACRNAN_Path_831.g3172"/>
</dbReference>
<protein>
    <submittedName>
        <fullName evidence="9">Cytochrome P450</fullName>
    </submittedName>
</protein>
<organism evidence="8 9">
    <name type="scientific">Acrobeloides nanus</name>
    <dbReference type="NCBI Taxonomy" id="290746"/>
    <lineage>
        <taxon>Eukaryota</taxon>
        <taxon>Metazoa</taxon>
        <taxon>Ecdysozoa</taxon>
        <taxon>Nematoda</taxon>
        <taxon>Chromadorea</taxon>
        <taxon>Rhabditida</taxon>
        <taxon>Tylenchina</taxon>
        <taxon>Cephalobomorpha</taxon>
        <taxon>Cephaloboidea</taxon>
        <taxon>Cephalobidae</taxon>
        <taxon>Acrobeloides</taxon>
    </lineage>
</organism>
<dbReference type="InterPro" id="IPR002402">
    <property type="entry name" value="Cyt_P450_E_grp-II"/>
</dbReference>
<dbReference type="GO" id="GO:0008395">
    <property type="term" value="F:steroid hydroxylase activity"/>
    <property type="evidence" value="ECO:0007669"/>
    <property type="project" value="TreeGrafter"/>
</dbReference>
<proteinExistence type="inferred from homology"/>